<evidence type="ECO:0000256" key="8">
    <source>
        <dbReference type="ARBA" id="ARBA00022927"/>
    </source>
</evidence>
<dbReference type="AlphaFoldDB" id="A0A433MN15"/>
<evidence type="ECO:0000259" key="13">
    <source>
        <dbReference type="Pfam" id="PF05662"/>
    </source>
</evidence>
<dbReference type="Pfam" id="PF03895">
    <property type="entry name" value="YadA_anchor"/>
    <property type="match status" value="1"/>
</dbReference>
<keyword evidence="8" id="KW-0653">Protein transport</keyword>
<dbReference type="RefSeq" id="WP_126023278.1">
    <property type="nucleotide sequence ID" value="NZ_RXFT01000008.1"/>
</dbReference>
<dbReference type="Proteomes" id="UP000281118">
    <property type="component" value="Unassembled WGS sequence"/>
</dbReference>
<reference evidence="14 15" key="1">
    <citation type="submission" date="2018-12" db="EMBL/GenBank/DDBJ databases">
        <title>The genome sequences of Variovorax guangxiensis DSM 27352.</title>
        <authorList>
            <person name="Gao J."/>
            <person name="Sun J."/>
        </authorList>
    </citation>
    <scope>NUCLEOTIDE SEQUENCE [LARGE SCALE GENOMIC DNA]</scope>
    <source>
        <strain evidence="14 15">DSM 27352</strain>
    </source>
</reference>
<feature type="signal peptide" evidence="11">
    <location>
        <begin position="1"/>
        <end position="22"/>
    </location>
</feature>
<keyword evidence="4" id="KW-0813">Transport</keyword>
<evidence type="ECO:0000256" key="5">
    <source>
        <dbReference type="ARBA" id="ARBA00022452"/>
    </source>
</evidence>
<accession>A0A433MN15</accession>
<proteinExistence type="inferred from homology"/>
<evidence type="ECO:0000256" key="4">
    <source>
        <dbReference type="ARBA" id="ARBA00022448"/>
    </source>
</evidence>
<gene>
    <name evidence="14" type="ORF">EJP67_19025</name>
</gene>
<feature type="chain" id="PRO_5019524949" description="Trimeric autotransporter adhesin YadA-like C-terminal membrane anchor domain-containing protein" evidence="11">
    <location>
        <begin position="23"/>
        <end position="140"/>
    </location>
</feature>
<dbReference type="Pfam" id="PF05662">
    <property type="entry name" value="YadA_stalk"/>
    <property type="match status" value="1"/>
</dbReference>
<dbReference type="InterPro" id="IPR005594">
    <property type="entry name" value="YadA_C"/>
</dbReference>
<keyword evidence="5" id="KW-1134">Transmembrane beta strand</keyword>
<feature type="domain" description="Trimeric autotransporter adhesin YadA-like stalk" evidence="13">
    <location>
        <begin position="28"/>
        <end position="53"/>
    </location>
</feature>
<comment type="subcellular location">
    <subcellularLocation>
        <location evidence="2">Cell outer membrane</location>
    </subcellularLocation>
    <subcellularLocation>
        <location evidence="1">Cell surface</location>
    </subcellularLocation>
</comment>
<dbReference type="GO" id="GO:0009986">
    <property type="term" value="C:cell surface"/>
    <property type="evidence" value="ECO:0007669"/>
    <property type="project" value="UniProtKB-SubCell"/>
</dbReference>
<dbReference type="GO" id="GO:0015031">
    <property type="term" value="P:protein transport"/>
    <property type="evidence" value="ECO:0007669"/>
    <property type="project" value="UniProtKB-KW"/>
</dbReference>
<keyword evidence="10" id="KW-0998">Cell outer membrane</keyword>
<dbReference type="SUPFAM" id="SSF54523">
    <property type="entry name" value="Pili subunits"/>
    <property type="match status" value="1"/>
</dbReference>
<keyword evidence="7 11" id="KW-0732">Signal</keyword>
<comment type="similarity">
    <text evidence="3">Belongs to the autotransporter-2 (AT-2) (TC 1.B.40) family.</text>
</comment>
<evidence type="ECO:0000256" key="3">
    <source>
        <dbReference type="ARBA" id="ARBA00005848"/>
    </source>
</evidence>
<evidence type="ECO:0000256" key="7">
    <source>
        <dbReference type="ARBA" id="ARBA00022729"/>
    </source>
</evidence>
<evidence type="ECO:0000256" key="6">
    <source>
        <dbReference type="ARBA" id="ARBA00022692"/>
    </source>
</evidence>
<feature type="domain" description="Trimeric autotransporter adhesin YadA-like C-terminal membrane anchor" evidence="12">
    <location>
        <begin position="81"/>
        <end position="133"/>
    </location>
</feature>
<organism evidence="14 15">
    <name type="scientific">Variovorax guangxiensis</name>
    <dbReference type="NCBI Taxonomy" id="1775474"/>
    <lineage>
        <taxon>Bacteria</taxon>
        <taxon>Pseudomonadati</taxon>
        <taxon>Pseudomonadota</taxon>
        <taxon>Betaproteobacteria</taxon>
        <taxon>Burkholderiales</taxon>
        <taxon>Comamonadaceae</taxon>
        <taxon>Variovorax</taxon>
    </lineage>
</organism>
<dbReference type="EMBL" id="RXFT01000008">
    <property type="protein sequence ID" value="RUR69152.1"/>
    <property type="molecule type" value="Genomic_DNA"/>
</dbReference>
<dbReference type="InterPro" id="IPR008635">
    <property type="entry name" value="Coiled_stalk_dom"/>
</dbReference>
<evidence type="ECO:0000256" key="1">
    <source>
        <dbReference type="ARBA" id="ARBA00004241"/>
    </source>
</evidence>
<evidence type="ECO:0008006" key="16">
    <source>
        <dbReference type="Google" id="ProtNLM"/>
    </source>
</evidence>
<evidence type="ECO:0000256" key="10">
    <source>
        <dbReference type="ARBA" id="ARBA00023237"/>
    </source>
</evidence>
<dbReference type="Gene3D" id="3.30.1300.30">
    <property type="entry name" value="GSPII I/J protein-like"/>
    <property type="match status" value="1"/>
</dbReference>
<evidence type="ECO:0000256" key="11">
    <source>
        <dbReference type="SAM" id="SignalP"/>
    </source>
</evidence>
<evidence type="ECO:0000313" key="15">
    <source>
        <dbReference type="Proteomes" id="UP000281118"/>
    </source>
</evidence>
<dbReference type="OrthoDB" id="1632057at2"/>
<evidence type="ECO:0000256" key="9">
    <source>
        <dbReference type="ARBA" id="ARBA00023136"/>
    </source>
</evidence>
<evidence type="ECO:0000313" key="14">
    <source>
        <dbReference type="EMBL" id="RUR69152.1"/>
    </source>
</evidence>
<protein>
    <recommendedName>
        <fullName evidence="16">Trimeric autotransporter adhesin YadA-like C-terminal membrane anchor domain-containing protein</fullName>
    </recommendedName>
</protein>
<name>A0A433MN15_9BURK</name>
<comment type="caution">
    <text evidence="14">The sequence shown here is derived from an EMBL/GenBank/DDBJ whole genome shotgun (WGS) entry which is preliminary data.</text>
</comment>
<dbReference type="InterPro" id="IPR045584">
    <property type="entry name" value="Pilin-like"/>
</dbReference>
<dbReference type="GO" id="GO:0009279">
    <property type="term" value="C:cell outer membrane"/>
    <property type="evidence" value="ECO:0007669"/>
    <property type="project" value="UniProtKB-SubCell"/>
</dbReference>
<keyword evidence="9" id="KW-0472">Membrane</keyword>
<sequence>MRAALLVALWLCAAVGHGTAGAAGGVAISNLAPGVQPADAVNVGQLSQTGAVLRDVERVAYSGTAMAVAMTAAYVPALQPGEKTEGLAFGSYRGYTAVSLGFRTLSDDGRTAWGMTLASAGRDWGFNAGIGWKLPRAGER</sequence>
<evidence type="ECO:0000256" key="2">
    <source>
        <dbReference type="ARBA" id="ARBA00004442"/>
    </source>
</evidence>
<evidence type="ECO:0000259" key="12">
    <source>
        <dbReference type="Pfam" id="PF03895"/>
    </source>
</evidence>
<keyword evidence="6" id="KW-0812">Transmembrane</keyword>